<evidence type="ECO:0000256" key="1">
    <source>
        <dbReference type="SAM" id="MobiDB-lite"/>
    </source>
</evidence>
<dbReference type="AlphaFoldDB" id="A0A6T2AU23"/>
<dbReference type="EMBL" id="HBJA01056872">
    <property type="protein sequence ID" value="CAE0808990.1"/>
    <property type="molecule type" value="Transcribed_RNA"/>
</dbReference>
<feature type="compositionally biased region" description="Basic residues" evidence="1">
    <location>
        <begin position="14"/>
        <end position="31"/>
    </location>
</feature>
<proteinExistence type="predicted"/>
<dbReference type="EMBL" id="HBJA01056867">
    <property type="protein sequence ID" value="CAE0808987.1"/>
    <property type="molecule type" value="Transcribed_RNA"/>
</dbReference>
<feature type="region of interest" description="Disordered" evidence="1">
    <location>
        <begin position="1"/>
        <end position="31"/>
    </location>
</feature>
<feature type="compositionally biased region" description="Acidic residues" evidence="1">
    <location>
        <begin position="152"/>
        <end position="166"/>
    </location>
</feature>
<evidence type="ECO:0000313" key="2">
    <source>
        <dbReference type="EMBL" id="CAE0808987.1"/>
    </source>
</evidence>
<reference evidence="2" key="1">
    <citation type="submission" date="2021-01" db="EMBL/GenBank/DDBJ databases">
        <authorList>
            <person name="Corre E."/>
            <person name="Pelletier E."/>
            <person name="Niang G."/>
            <person name="Scheremetjew M."/>
            <person name="Finn R."/>
            <person name="Kale V."/>
            <person name="Holt S."/>
            <person name="Cochrane G."/>
            <person name="Meng A."/>
            <person name="Brown T."/>
            <person name="Cohen L."/>
        </authorList>
    </citation>
    <scope>NUCLEOTIDE SEQUENCE</scope>
    <source>
        <strain evidence="2">CCMP1594</strain>
    </source>
</reference>
<feature type="compositionally biased region" description="Basic and acidic residues" evidence="1">
    <location>
        <begin position="124"/>
        <end position="151"/>
    </location>
</feature>
<organism evidence="2">
    <name type="scientific">Eutreptiella gymnastica</name>
    <dbReference type="NCBI Taxonomy" id="73025"/>
    <lineage>
        <taxon>Eukaryota</taxon>
        <taxon>Discoba</taxon>
        <taxon>Euglenozoa</taxon>
        <taxon>Euglenida</taxon>
        <taxon>Spirocuta</taxon>
        <taxon>Euglenophyceae</taxon>
        <taxon>Eutreptiales</taxon>
        <taxon>Eutreptiaceae</taxon>
        <taxon>Eutreptiella</taxon>
    </lineage>
</organism>
<gene>
    <name evidence="2" type="ORF">EGYM00163_LOCUS20118</name>
    <name evidence="3" type="ORF">EGYM00163_LOCUS20121</name>
</gene>
<feature type="region of interest" description="Disordered" evidence="1">
    <location>
        <begin position="124"/>
        <end position="166"/>
    </location>
</feature>
<evidence type="ECO:0000313" key="3">
    <source>
        <dbReference type="EMBL" id="CAE0808990.1"/>
    </source>
</evidence>
<protein>
    <submittedName>
        <fullName evidence="2">Uncharacterized protein</fullName>
    </submittedName>
</protein>
<accession>A0A6T2AU23</accession>
<name>A0A6T2AU23_9EUGL</name>
<sequence>MAKNRGGGFTTKNRAAKMQKKSHIKNVKKIKKEPAKKRRIAYIRDQVKAQVGKTPGIATWLKELGPKYAPWAKEFMKHGIKNAKEVLTLNPDKLDKIIRNPQICVELKTELAGLKKRNKALVKKYEAAKQTKRAEKNKKEKERKKEKSKNEENEESEEGEGEGMDE</sequence>